<proteinExistence type="predicted"/>
<accession>A0A401TEG2</accession>
<dbReference type="Proteomes" id="UP000287033">
    <property type="component" value="Unassembled WGS sequence"/>
</dbReference>
<dbReference type="AlphaFoldDB" id="A0A401TEG2"/>
<keyword evidence="2" id="KW-1185">Reference proteome</keyword>
<reference evidence="1 2" key="1">
    <citation type="journal article" date="2018" name="Nat. Ecol. Evol.">
        <title>Shark genomes provide insights into elasmobranch evolution and the origin of vertebrates.</title>
        <authorList>
            <person name="Hara Y"/>
            <person name="Yamaguchi K"/>
            <person name="Onimaru K"/>
            <person name="Kadota M"/>
            <person name="Koyanagi M"/>
            <person name="Keeley SD"/>
            <person name="Tatsumi K"/>
            <person name="Tanaka K"/>
            <person name="Motone F"/>
            <person name="Kageyama Y"/>
            <person name="Nozu R"/>
            <person name="Adachi N"/>
            <person name="Nishimura O"/>
            <person name="Nakagawa R"/>
            <person name="Tanegashima C"/>
            <person name="Kiyatake I"/>
            <person name="Matsumoto R"/>
            <person name="Murakumo K"/>
            <person name="Nishida K"/>
            <person name="Terakita A"/>
            <person name="Kuratani S"/>
            <person name="Sato K"/>
            <person name="Hyodo S Kuraku.S."/>
        </authorList>
    </citation>
    <scope>NUCLEOTIDE SEQUENCE [LARGE SCALE GENOMIC DNA]</scope>
</reference>
<gene>
    <name evidence="1" type="ORF">chiPu_0025454</name>
</gene>
<name>A0A401TEG2_CHIPU</name>
<dbReference type="STRING" id="137246.A0A401TEG2"/>
<organism evidence="1 2">
    <name type="scientific">Chiloscyllium punctatum</name>
    <name type="common">Brownbanded bambooshark</name>
    <name type="synonym">Hemiscyllium punctatum</name>
    <dbReference type="NCBI Taxonomy" id="137246"/>
    <lineage>
        <taxon>Eukaryota</taxon>
        <taxon>Metazoa</taxon>
        <taxon>Chordata</taxon>
        <taxon>Craniata</taxon>
        <taxon>Vertebrata</taxon>
        <taxon>Chondrichthyes</taxon>
        <taxon>Elasmobranchii</taxon>
        <taxon>Galeomorphii</taxon>
        <taxon>Galeoidea</taxon>
        <taxon>Orectolobiformes</taxon>
        <taxon>Hemiscylliidae</taxon>
        <taxon>Chiloscyllium</taxon>
    </lineage>
</organism>
<feature type="non-terminal residue" evidence="1">
    <location>
        <position position="188"/>
    </location>
</feature>
<dbReference type="EMBL" id="BEZZ01058905">
    <property type="protein sequence ID" value="GCC41032.1"/>
    <property type="molecule type" value="Genomic_DNA"/>
</dbReference>
<comment type="caution">
    <text evidence="1">The sequence shown here is derived from an EMBL/GenBank/DDBJ whole genome shotgun (WGS) entry which is preliminary data.</text>
</comment>
<evidence type="ECO:0000313" key="2">
    <source>
        <dbReference type="Proteomes" id="UP000287033"/>
    </source>
</evidence>
<sequence>MQHFDRYGGVSLPHRPRPPFHPSLHFHHRGGGSSVVARRSEATLLEINDILLPVHFWVCPNSEGTILGIDLLGAVVDAFHRRLLWTSRKSHKSALEGRWVPTRSVAALAPCVPITRDCTGDGAFRTVCELVPEVWATSKQDCGLVRSPPERIPGPVHTPHRQYPIKPEALCATEIIVAELTGRGVLRP</sequence>
<evidence type="ECO:0000313" key="1">
    <source>
        <dbReference type="EMBL" id="GCC41032.1"/>
    </source>
</evidence>
<protein>
    <submittedName>
        <fullName evidence="1">Uncharacterized protein</fullName>
    </submittedName>
</protein>